<accession>A0AAV6J9I8</accession>
<keyword evidence="3" id="KW-1185">Reference proteome</keyword>
<dbReference type="Proteomes" id="UP000823749">
    <property type="component" value="Chromosome 8"/>
</dbReference>
<name>A0AAV6J9I8_9ERIC</name>
<evidence type="ECO:0000313" key="3">
    <source>
        <dbReference type="Proteomes" id="UP000823749"/>
    </source>
</evidence>
<evidence type="ECO:0000313" key="2">
    <source>
        <dbReference type="EMBL" id="KAG5537063.1"/>
    </source>
</evidence>
<evidence type="ECO:0000256" key="1">
    <source>
        <dbReference type="SAM" id="MobiDB-lite"/>
    </source>
</evidence>
<feature type="region of interest" description="Disordered" evidence="1">
    <location>
        <begin position="200"/>
        <end position="238"/>
    </location>
</feature>
<dbReference type="EMBL" id="JACTNZ010000008">
    <property type="protein sequence ID" value="KAG5537063.1"/>
    <property type="molecule type" value="Genomic_DNA"/>
</dbReference>
<proteinExistence type="predicted"/>
<feature type="region of interest" description="Disordered" evidence="1">
    <location>
        <begin position="296"/>
        <end position="339"/>
    </location>
</feature>
<gene>
    <name evidence="2" type="ORF">RHGRI_024490</name>
</gene>
<dbReference type="AlphaFoldDB" id="A0AAV6J9I8"/>
<comment type="caution">
    <text evidence="2">The sequence shown here is derived from an EMBL/GenBank/DDBJ whole genome shotgun (WGS) entry which is preliminary data.</text>
</comment>
<reference evidence="2" key="1">
    <citation type="submission" date="2020-08" db="EMBL/GenBank/DDBJ databases">
        <title>Plant Genome Project.</title>
        <authorList>
            <person name="Zhang R.-G."/>
        </authorList>
    </citation>
    <scope>NUCLEOTIDE SEQUENCE</scope>
    <source>
        <strain evidence="2">WSP0</strain>
        <tissue evidence="2">Leaf</tissue>
    </source>
</reference>
<feature type="region of interest" description="Disordered" evidence="1">
    <location>
        <begin position="1"/>
        <end position="31"/>
    </location>
</feature>
<feature type="compositionally biased region" description="Basic and acidic residues" evidence="1">
    <location>
        <begin position="208"/>
        <end position="218"/>
    </location>
</feature>
<organism evidence="2 3">
    <name type="scientific">Rhododendron griersonianum</name>
    <dbReference type="NCBI Taxonomy" id="479676"/>
    <lineage>
        <taxon>Eukaryota</taxon>
        <taxon>Viridiplantae</taxon>
        <taxon>Streptophyta</taxon>
        <taxon>Embryophyta</taxon>
        <taxon>Tracheophyta</taxon>
        <taxon>Spermatophyta</taxon>
        <taxon>Magnoliopsida</taxon>
        <taxon>eudicotyledons</taxon>
        <taxon>Gunneridae</taxon>
        <taxon>Pentapetalae</taxon>
        <taxon>asterids</taxon>
        <taxon>Ericales</taxon>
        <taxon>Ericaceae</taxon>
        <taxon>Ericoideae</taxon>
        <taxon>Rhodoreae</taxon>
        <taxon>Rhododendron</taxon>
    </lineage>
</organism>
<protein>
    <submittedName>
        <fullName evidence="2">Uncharacterized protein</fullName>
    </submittedName>
</protein>
<sequence length="339" mass="35633">MLISANRPLNPSPRTRNGILTGRNPSEPVVSMDKLDSDGVSASVIDAISEHTNFISSNQLTPANLLDKLERVTVVNNDHLLIADTDTPTVRQIKLLQAEIKDAQVVVCPPEDVVENGASEWADYVVGYFLDKKLPFSAVDNIAKRIWKKFGIQQKPPPPQQRTKWVAKGNTSIVLSGIIGEGSVIDEMVIPNRVVSPPSSVGILGDSRPGKGKLDNPGKESSGMVIPGQSGPSFSGTADISGVGGSLLEKSPRISSPVVAQPQLLNHINPFSVLSSDVGEIQGVLEEQAVTEAGPLVQSNSSVGKVVAPIPDPPKAKGRARPKGAGTANKAGGDPPSKP</sequence>